<dbReference type="Gene3D" id="4.10.860.10">
    <property type="entry name" value="UVR domain"/>
    <property type="match status" value="1"/>
</dbReference>
<evidence type="ECO:0000256" key="5">
    <source>
        <dbReference type="ARBA" id="ARBA00023204"/>
    </source>
</evidence>
<dbReference type="Pfam" id="PF01541">
    <property type="entry name" value="GIY-YIG"/>
    <property type="match status" value="1"/>
</dbReference>
<evidence type="ECO:0000313" key="9">
    <source>
        <dbReference type="Proteomes" id="UP000229782"/>
    </source>
</evidence>
<dbReference type="AlphaFoldDB" id="A0A2H0N1X4"/>
<organism evidence="8 9">
    <name type="scientific">Candidatus Magasanikbacteria bacterium CG11_big_fil_rev_8_21_14_0_20_43_7</name>
    <dbReference type="NCBI Taxonomy" id="1974654"/>
    <lineage>
        <taxon>Bacteria</taxon>
        <taxon>Candidatus Magasanikiibacteriota</taxon>
    </lineage>
</organism>
<dbReference type="InterPro" id="IPR001943">
    <property type="entry name" value="UVR_dom"/>
</dbReference>
<evidence type="ECO:0000256" key="2">
    <source>
        <dbReference type="ARBA" id="ARBA00022763"/>
    </source>
</evidence>
<dbReference type="CDD" id="cd10434">
    <property type="entry name" value="GIY-YIG_UvrC_Cho"/>
    <property type="match status" value="1"/>
</dbReference>
<dbReference type="InterPro" id="IPR050066">
    <property type="entry name" value="UvrABC_protein_C"/>
</dbReference>
<dbReference type="InterPro" id="IPR047296">
    <property type="entry name" value="GIY-YIG_UvrC_Cho"/>
</dbReference>
<dbReference type="EMBL" id="PCWM01000077">
    <property type="protein sequence ID" value="PIR02888.1"/>
    <property type="molecule type" value="Genomic_DNA"/>
</dbReference>
<gene>
    <name evidence="8" type="ORF">COV60_03195</name>
</gene>
<dbReference type="PROSITE" id="PS50151">
    <property type="entry name" value="UVR"/>
    <property type="match status" value="1"/>
</dbReference>
<keyword evidence="2" id="KW-0227">DNA damage</keyword>
<keyword evidence="4" id="KW-0267">Excision nuclease</keyword>
<comment type="caution">
    <text evidence="8">The sequence shown here is derived from an EMBL/GenBank/DDBJ whole genome shotgun (WGS) entry which is preliminary data.</text>
</comment>
<name>A0A2H0N1X4_9BACT</name>
<feature type="domain" description="GIY-YIG" evidence="7">
    <location>
        <begin position="13"/>
        <end position="100"/>
    </location>
</feature>
<protein>
    <recommendedName>
        <fullName evidence="10">Excinuclease ABC subunit C</fullName>
    </recommendedName>
</protein>
<dbReference type="SUPFAM" id="SSF82771">
    <property type="entry name" value="GIY-YIG endonuclease"/>
    <property type="match status" value="1"/>
</dbReference>
<keyword evidence="3" id="KW-0228">DNA excision</keyword>
<dbReference type="PANTHER" id="PTHR30562:SF1">
    <property type="entry name" value="UVRABC SYSTEM PROTEIN C"/>
    <property type="match status" value="1"/>
</dbReference>
<feature type="non-terminal residue" evidence="8">
    <location>
        <position position="275"/>
    </location>
</feature>
<dbReference type="InterPro" id="IPR000305">
    <property type="entry name" value="GIY-YIG_endonuc"/>
</dbReference>
<evidence type="ECO:0000313" key="8">
    <source>
        <dbReference type="EMBL" id="PIR02888.1"/>
    </source>
</evidence>
<dbReference type="Proteomes" id="UP000229782">
    <property type="component" value="Unassembled WGS sequence"/>
</dbReference>
<dbReference type="SUPFAM" id="SSF46600">
    <property type="entry name" value="C-terminal UvrC-binding domain of UvrB"/>
    <property type="match status" value="1"/>
</dbReference>
<evidence type="ECO:0000259" key="7">
    <source>
        <dbReference type="PROSITE" id="PS50164"/>
    </source>
</evidence>
<evidence type="ECO:0008006" key="10">
    <source>
        <dbReference type="Google" id="ProtNLM"/>
    </source>
</evidence>
<evidence type="ECO:0000256" key="1">
    <source>
        <dbReference type="ARBA" id="ARBA00022490"/>
    </source>
</evidence>
<dbReference type="PANTHER" id="PTHR30562">
    <property type="entry name" value="UVRC/OXIDOREDUCTASE"/>
    <property type="match status" value="1"/>
</dbReference>
<dbReference type="GO" id="GO:0004518">
    <property type="term" value="F:nuclease activity"/>
    <property type="evidence" value="ECO:0007669"/>
    <property type="project" value="UniProtKB-KW"/>
</dbReference>
<accession>A0A2H0N1X4</accession>
<dbReference type="InterPro" id="IPR036876">
    <property type="entry name" value="UVR_dom_sf"/>
</dbReference>
<keyword evidence="5" id="KW-0234">DNA repair</keyword>
<evidence type="ECO:0000259" key="6">
    <source>
        <dbReference type="PROSITE" id="PS50151"/>
    </source>
</evidence>
<dbReference type="GO" id="GO:0006289">
    <property type="term" value="P:nucleotide-excision repair"/>
    <property type="evidence" value="ECO:0007669"/>
    <property type="project" value="InterPro"/>
</dbReference>
<sequence length="275" mass="31574">MKKIDTQLKNLPDDPGIYLFYNTKKELIYVGKATSLRNRVSSYFRNPTLALPFGRGGNLRPIEQMIHEVSGIKWKVTDSVLEAIILEANYIKKYQPKYNVLGRDDKSWNYIVITKGEYPIVKTIRQHEGTGRDLSVQYIFGPYPGLNTKATMKLLRRMFFISTCKPPKHAHSQKDSSVSPQNNSKPCLYRQMGLCLGVCTREISSAEYKKKVIRPLVQFLRGGKKRLISTLNTRMKEAAKAEEFEEAARLRNQISSLERIHDIALLNRSFVDDGR</sequence>
<dbReference type="Pfam" id="PF02151">
    <property type="entry name" value="UVR"/>
    <property type="match status" value="1"/>
</dbReference>
<dbReference type="InterPro" id="IPR035901">
    <property type="entry name" value="GIY-YIG_endonuc_sf"/>
</dbReference>
<dbReference type="Gene3D" id="3.40.1440.10">
    <property type="entry name" value="GIY-YIG endonuclease"/>
    <property type="match status" value="1"/>
</dbReference>
<evidence type="ECO:0000256" key="3">
    <source>
        <dbReference type="ARBA" id="ARBA00022769"/>
    </source>
</evidence>
<dbReference type="FunFam" id="3.40.1440.10:FF:000001">
    <property type="entry name" value="UvrABC system protein C"/>
    <property type="match status" value="1"/>
</dbReference>
<keyword evidence="1" id="KW-0963">Cytoplasm</keyword>
<feature type="domain" description="UVR" evidence="6">
    <location>
        <begin position="225"/>
        <end position="260"/>
    </location>
</feature>
<reference evidence="8 9" key="1">
    <citation type="submission" date="2017-09" db="EMBL/GenBank/DDBJ databases">
        <title>Depth-based differentiation of microbial function through sediment-hosted aquifers and enrichment of novel symbionts in the deep terrestrial subsurface.</title>
        <authorList>
            <person name="Probst A.J."/>
            <person name="Ladd B."/>
            <person name="Jarett J.K."/>
            <person name="Geller-Mcgrath D.E."/>
            <person name="Sieber C.M."/>
            <person name="Emerson J.B."/>
            <person name="Anantharaman K."/>
            <person name="Thomas B.C."/>
            <person name="Malmstrom R."/>
            <person name="Stieglmeier M."/>
            <person name="Klingl A."/>
            <person name="Woyke T."/>
            <person name="Ryan C.M."/>
            <person name="Banfield J.F."/>
        </authorList>
    </citation>
    <scope>NUCLEOTIDE SEQUENCE [LARGE SCALE GENOMIC DNA]</scope>
    <source>
        <strain evidence="8">CG11_big_fil_rev_8_21_14_0_20_43_7</strain>
    </source>
</reference>
<dbReference type="PROSITE" id="PS50164">
    <property type="entry name" value="GIY_YIG"/>
    <property type="match status" value="1"/>
</dbReference>
<dbReference type="SMART" id="SM00465">
    <property type="entry name" value="GIYc"/>
    <property type="match status" value="1"/>
</dbReference>
<evidence type="ECO:0000256" key="4">
    <source>
        <dbReference type="ARBA" id="ARBA00022881"/>
    </source>
</evidence>
<proteinExistence type="predicted"/>
<dbReference type="GO" id="GO:0009380">
    <property type="term" value="C:excinuclease repair complex"/>
    <property type="evidence" value="ECO:0007669"/>
    <property type="project" value="TreeGrafter"/>
</dbReference>